<accession>A0A917QWQ4</accession>
<reference evidence="2" key="2">
    <citation type="submission" date="2020-09" db="EMBL/GenBank/DDBJ databases">
        <authorList>
            <person name="Sun Q."/>
            <person name="Ohkuma M."/>
        </authorList>
    </citation>
    <scope>NUCLEOTIDE SEQUENCE</scope>
    <source>
        <strain evidence="2">JCM 13064</strain>
    </source>
</reference>
<evidence type="ECO:0008006" key="4">
    <source>
        <dbReference type="Google" id="ProtNLM"/>
    </source>
</evidence>
<protein>
    <recommendedName>
        <fullName evidence="4">N-acetyltransferase domain-containing protein</fullName>
    </recommendedName>
</protein>
<feature type="region of interest" description="Disordered" evidence="1">
    <location>
        <begin position="1"/>
        <end position="55"/>
    </location>
</feature>
<evidence type="ECO:0000313" key="3">
    <source>
        <dbReference type="Proteomes" id="UP000645217"/>
    </source>
</evidence>
<dbReference type="PANTHER" id="PTHR41700:SF1">
    <property type="entry name" value="N-ACETYLTRANSFERASE DOMAIN-CONTAINING PROTEIN"/>
    <property type="match status" value="1"/>
</dbReference>
<evidence type="ECO:0000313" key="2">
    <source>
        <dbReference type="EMBL" id="GGK73156.1"/>
    </source>
</evidence>
<dbReference type="InterPro" id="IPR016181">
    <property type="entry name" value="Acyl_CoA_acyltransferase"/>
</dbReference>
<dbReference type="EMBL" id="BMNT01000006">
    <property type="protein sequence ID" value="GGK73156.1"/>
    <property type="molecule type" value="Genomic_DNA"/>
</dbReference>
<dbReference type="SUPFAM" id="SSF55729">
    <property type="entry name" value="Acyl-CoA N-acyltransferases (Nat)"/>
    <property type="match status" value="1"/>
</dbReference>
<dbReference type="PANTHER" id="PTHR41700">
    <property type="entry name" value="GCN5-RELATED N-ACETYLTRANSFERASE"/>
    <property type="match status" value="1"/>
</dbReference>
<keyword evidence="3" id="KW-1185">Reference proteome</keyword>
<sequence>MSGDGAASPVPACAPPVPPRPPQAAGEVDGESTEPRHEDARPQITSERHEAGGGRYEVAAGQYEAAALRCGAQVRELREIAEFEQVVALFDGIWPTGPGQEPVNVELMAALAHTGNYVSGAFRHGRMVGASIGFFAAPSGMALHSHVTGCEPGRGIGFALKLHQRAWALARGLRVISWTYDPLVRRNAAFNIVKLGARPERYLPSFYGAMADAVNAGDESDRLLAVWRLDDPRVAAACAAPISPARVPDGAVVALRAGAGHLAAEGRLDGRVLVVATPEDVESLRRDDPAAAMAWRHAVRNVLGGLLAEGARVTGFTADGGYLVERR</sequence>
<dbReference type="Proteomes" id="UP000645217">
    <property type="component" value="Unassembled WGS sequence"/>
</dbReference>
<comment type="caution">
    <text evidence="2">The sequence shown here is derived from an EMBL/GenBank/DDBJ whole genome shotgun (WGS) entry which is preliminary data.</text>
</comment>
<dbReference type="AlphaFoldDB" id="A0A917QWQ4"/>
<reference evidence="2" key="1">
    <citation type="journal article" date="2014" name="Int. J. Syst. Evol. Microbiol.">
        <title>Complete genome sequence of Corynebacterium casei LMG S-19264T (=DSM 44701T), isolated from a smear-ripened cheese.</title>
        <authorList>
            <consortium name="US DOE Joint Genome Institute (JGI-PGF)"/>
            <person name="Walter F."/>
            <person name="Albersmeier A."/>
            <person name="Kalinowski J."/>
            <person name="Ruckert C."/>
        </authorList>
    </citation>
    <scope>NUCLEOTIDE SEQUENCE</scope>
    <source>
        <strain evidence="2">JCM 13064</strain>
    </source>
</reference>
<proteinExistence type="predicted"/>
<feature type="compositionally biased region" description="Pro residues" evidence="1">
    <location>
        <begin position="12"/>
        <end position="22"/>
    </location>
</feature>
<feature type="compositionally biased region" description="Low complexity" evidence="1">
    <location>
        <begin position="1"/>
        <end position="11"/>
    </location>
</feature>
<dbReference type="RefSeq" id="WP_229690934.1">
    <property type="nucleotide sequence ID" value="NZ_BMNT01000006.1"/>
</dbReference>
<organism evidence="2 3">
    <name type="scientific">Sphaerisporangium melleum</name>
    <dbReference type="NCBI Taxonomy" id="321316"/>
    <lineage>
        <taxon>Bacteria</taxon>
        <taxon>Bacillati</taxon>
        <taxon>Actinomycetota</taxon>
        <taxon>Actinomycetes</taxon>
        <taxon>Streptosporangiales</taxon>
        <taxon>Streptosporangiaceae</taxon>
        <taxon>Sphaerisporangium</taxon>
    </lineage>
</organism>
<name>A0A917QWQ4_9ACTN</name>
<feature type="compositionally biased region" description="Basic and acidic residues" evidence="1">
    <location>
        <begin position="33"/>
        <end position="52"/>
    </location>
</feature>
<evidence type="ECO:0000256" key="1">
    <source>
        <dbReference type="SAM" id="MobiDB-lite"/>
    </source>
</evidence>
<gene>
    <name evidence="2" type="ORF">GCM10007964_15020</name>
</gene>
<dbReference type="InterPro" id="IPR038764">
    <property type="entry name" value="GNAT_N_AcTrfase_prd"/>
</dbReference>